<dbReference type="Pfam" id="PF16913">
    <property type="entry name" value="PUNUT"/>
    <property type="match status" value="1"/>
</dbReference>
<sequence>MQIYTAAVVTCFAVVGLFACREWGTLRGKMGSFAAGSVSYVMTLVWTAVAYPLCLQSEIMPAVEDETPPVALNYIPEVVLKKRKANDSWAIERKLQLQERLKRRKPNSSFIKKPEQFIREYRDKMDEDGADADYKILGSVHEDLSSQLNRSSSTPSKNILPPQELLDDLCRYFRSCLLVKGWKGTSWSFPRGKKSKDEEDHKCAIREKLDTKYLLPEWQDLLRRLRNFKDLVYHDRWLQVTLSCSSSLVRLPCVFRPSRNPSSFFF</sequence>
<keyword evidence="1" id="KW-0472">Membrane</keyword>
<dbReference type="GO" id="GO:0000290">
    <property type="term" value="P:deadenylation-dependent decapping of nuclear-transcribed mRNA"/>
    <property type="evidence" value="ECO:0007669"/>
    <property type="project" value="TreeGrafter"/>
</dbReference>
<dbReference type="Gene3D" id="3.90.79.10">
    <property type="entry name" value="Nucleoside Triphosphate Pyrophosphohydrolase"/>
    <property type="match status" value="1"/>
</dbReference>
<name>A0A830CZ48_9LAMI</name>
<feature type="transmembrane region" description="Helical" evidence="1">
    <location>
        <begin position="6"/>
        <end position="24"/>
    </location>
</feature>
<dbReference type="SUPFAM" id="SSF55811">
    <property type="entry name" value="Nudix"/>
    <property type="match status" value="1"/>
</dbReference>
<dbReference type="PANTHER" id="PTHR23114">
    <property type="entry name" value="M7GPPPN-MRNA HYDROLASE"/>
    <property type="match status" value="1"/>
</dbReference>
<reference evidence="2" key="1">
    <citation type="submission" date="2020-07" db="EMBL/GenBank/DDBJ databases">
        <title>Ethylene signaling mediates host invasion by parasitic plants.</title>
        <authorList>
            <person name="Yoshida S."/>
        </authorList>
    </citation>
    <scope>NUCLEOTIDE SEQUENCE</scope>
    <source>
        <strain evidence="2">Okayama</strain>
    </source>
</reference>
<dbReference type="PANTHER" id="PTHR23114:SF17">
    <property type="entry name" value="M7GPPPN-MRNA HYDROLASE"/>
    <property type="match status" value="1"/>
</dbReference>
<accession>A0A830CZ48</accession>
<proteinExistence type="predicted"/>
<keyword evidence="1" id="KW-0812">Transmembrane</keyword>
<dbReference type="InterPro" id="IPR015797">
    <property type="entry name" value="NUDIX_hydrolase-like_dom_sf"/>
</dbReference>
<evidence type="ECO:0000256" key="1">
    <source>
        <dbReference type="SAM" id="Phobius"/>
    </source>
</evidence>
<dbReference type="OrthoDB" id="18996at2759"/>
<organism evidence="2 3">
    <name type="scientific">Phtheirospermum japonicum</name>
    <dbReference type="NCBI Taxonomy" id="374723"/>
    <lineage>
        <taxon>Eukaryota</taxon>
        <taxon>Viridiplantae</taxon>
        <taxon>Streptophyta</taxon>
        <taxon>Embryophyta</taxon>
        <taxon>Tracheophyta</taxon>
        <taxon>Spermatophyta</taxon>
        <taxon>Magnoliopsida</taxon>
        <taxon>eudicotyledons</taxon>
        <taxon>Gunneridae</taxon>
        <taxon>Pentapetalae</taxon>
        <taxon>asterids</taxon>
        <taxon>lamiids</taxon>
        <taxon>Lamiales</taxon>
        <taxon>Orobanchaceae</taxon>
        <taxon>Orobanchaceae incertae sedis</taxon>
        <taxon>Phtheirospermum</taxon>
    </lineage>
</organism>
<dbReference type="Proteomes" id="UP000653305">
    <property type="component" value="Unassembled WGS sequence"/>
</dbReference>
<feature type="transmembrane region" description="Helical" evidence="1">
    <location>
        <begin position="31"/>
        <end position="53"/>
    </location>
</feature>
<dbReference type="EMBL" id="BMAC01000848">
    <property type="protein sequence ID" value="GFQ03583.1"/>
    <property type="molecule type" value="Genomic_DNA"/>
</dbReference>
<protein>
    <submittedName>
        <fullName evidence="2">mRNA-decapping enzyme subunit 2</fullName>
    </submittedName>
</protein>
<evidence type="ECO:0000313" key="2">
    <source>
        <dbReference type="EMBL" id="GFQ03583.1"/>
    </source>
</evidence>
<evidence type="ECO:0000313" key="3">
    <source>
        <dbReference type="Proteomes" id="UP000653305"/>
    </source>
</evidence>
<dbReference type="AlphaFoldDB" id="A0A830CZ48"/>
<keyword evidence="3" id="KW-1185">Reference proteome</keyword>
<keyword evidence="1" id="KW-1133">Transmembrane helix</keyword>
<gene>
    <name evidence="2" type="ORF">PHJA_002502100</name>
</gene>
<dbReference type="GO" id="GO:0005737">
    <property type="term" value="C:cytoplasm"/>
    <property type="evidence" value="ECO:0007669"/>
    <property type="project" value="TreeGrafter"/>
</dbReference>
<comment type="caution">
    <text evidence="2">The sequence shown here is derived from an EMBL/GenBank/DDBJ whole genome shotgun (WGS) entry which is preliminary data.</text>
</comment>